<dbReference type="PROSITE" id="PS00107">
    <property type="entry name" value="PROTEIN_KINASE_ATP"/>
    <property type="match status" value="1"/>
</dbReference>
<dbReference type="AlphaFoldDB" id="A0A7R9QUY2"/>
<comment type="subcellular location">
    <subcellularLocation>
        <location evidence="1">Membrane</location>
        <topology evidence="1">Single-pass membrane protein</topology>
    </subcellularLocation>
</comment>
<dbReference type="SUPFAM" id="SSF56112">
    <property type="entry name" value="Protein kinase-like (PK-like)"/>
    <property type="match status" value="1"/>
</dbReference>
<evidence type="ECO:0000313" key="6">
    <source>
        <dbReference type="Proteomes" id="UP000728032"/>
    </source>
</evidence>
<dbReference type="FunFam" id="1.10.510.10:FF:000667">
    <property type="entry name" value="Tyrosine-protein kinase receptor"/>
    <property type="match status" value="1"/>
</dbReference>
<evidence type="ECO:0000256" key="2">
    <source>
        <dbReference type="ARBA" id="ARBA00051243"/>
    </source>
</evidence>
<comment type="catalytic activity">
    <reaction evidence="2">
        <text>L-tyrosyl-[protein] + ATP = O-phospho-L-tyrosyl-[protein] + ADP + H(+)</text>
        <dbReference type="Rhea" id="RHEA:10596"/>
        <dbReference type="Rhea" id="RHEA-COMP:10136"/>
        <dbReference type="Rhea" id="RHEA-COMP:20101"/>
        <dbReference type="ChEBI" id="CHEBI:15378"/>
        <dbReference type="ChEBI" id="CHEBI:30616"/>
        <dbReference type="ChEBI" id="CHEBI:46858"/>
        <dbReference type="ChEBI" id="CHEBI:61978"/>
        <dbReference type="ChEBI" id="CHEBI:456216"/>
        <dbReference type="EC" id="2.7.10.1"/>
    </reaction>
</comment>
<feature type="non-terminal residue" evidence="5">
    <location>
        <position position="237"/>
    </location>
</feature>
<reference evidence="5" key="1">
    <citation type="submission" date="2020-11" db="EMBL/GenBank/DDBJ databases">
        <authorList>
            <person name="Tran Van P."/>
        </authorList>
    </citation>
    <scope>NUCLEOTIDE SEQUENCE</scope>
</reference>
<gene>
    <name evidence="5" type="ORF">ONB1V03_LOCUS14721</name>
</gene>
<accession>A0A7R9QUY2</accession>
<evidence type="ECO:0000259" key="4">
    <source>
        <dbReference type="PROSITE" id="PS50011"/>
    </source>
</evidence>
<dbReference type="Gene3D" id="3.30.200.20">
    <property type="entry name" value="Phosphorylase Kinase, domain 1"/>
    <property type="match status" value="1"/>
</dbReference>
<proteinExistence type="predicted"/>
<dbReference type="OrthoDB" id="3256376at2759"/>
<dbReference type="PROSITE" id="PS00109">
    <property type="entry name" value="PROTEIN_KINASE_TYR"/>
    <property type="match status" value="1"/>
</dbReference>
<dbReference type="GO" id="GO:1990090">
    <property type="term" value="P:cellular response to nerve growth factor stimulus"/>
    <property type="evidence" value="ECO:0007669"/>
    <property type="project" value="TreeGrafter"/>
</dbReference>
<sequence>MTGTLSKCMQQYVTNPNYYASSPDGPMFKLIQDIELFEEDITFGEEIGEGCFGTVFKGTYKQSDATIIQVAIKVLKDKNESKEDFEREIEIISTFNHKNLIKLIGVVVRDSHTMPYMVFEYMMFGDLAELLRTKKLSHSSQTHTNEELGDESALISHEQLIWISTQISSGCKYLSDNHFVHRDLATRNCLVGHNLTVKISDFGMSRDIYTCDYYKVGGSKLLPVRWMSPIIKNILFV</sequence>
<dbReference type="GO" id="GO:0051897">
    <property type="term" value="P:positive regulation of phosphatidylinositol 3-kinase/protein kinase B signal transduction"/>
    <property type="evidence" value="ECO:0007669"/>
    <property type="project" value="TreeGrafter"/>
</dbReference>
<dbReference type="InterPro" id="IPR008266">
    <property type="entry name" value="Tyr_kinase_AS"/>
</dbReference>
<dbReference type="PROSITE" id="PS50011">
    <property type="entry name" value="PROTEIN_KINASE_DOM"/>
    <property type="match status" value="1"/>
</dbReference>
<dbReference type="GO" id="GO:0005886">
    <property type="term" value="C:plasma membrane"/>
    <property type="evidence" value="ECO:0007669"/>
    <property type="project" value="TreeGrafter"/>
</dbReference>
<dbReference type="GO" id="GO:0004714">
    <property type="term" value="F:transmembrane receptor protein tyrosine kinase activity"/>
    <property type="evidence" value="ECO:0007669"/>
    <property type="project" value="UniProtKB-EC"/>
</dbReference>
<keyword evidence="3" id="KW-0067">ATP-binding</keyword>
<feature type="binding site" evidence="3">
    <location>
        <position position="73"/>
    </location>
    <ligand>
        <name>ATP</name>
        <dbReference type="ChEBI" id="CHEBI:30616"/>
    </ligand>
</feature>
<dbReference type="EMBL" id="OC929126">
    <property type="protein sequence ID" value="CAD7658096.1"/>
    <property type="molecule type" value="Genomic_DNA"/>
</dbReference>
<dbReference type="SMART" id="SM00219">
    <property type="entry name" value="TyrKc"/>
    <property type="match status" value="1"/>
</dbReference>
<dbReference type="Gene3D" id="1.10.510.10">
    <property type="entry name" value="Transferase(Phosphotransferase) domain 1"/>
    <property type="match status" value="1"/>
</dbReference>
<evidence type="ECO:0000313" key="5">
    <source>
        <dbReference type="EMBL" id="CAD7658096.1"/>
    </source>
</evidence>
<dbReference type="InterPro" id="IPR020635">
    <property type="entry name" value="Tyr_kinase_cat_dom"/>
</dbReference>
<evidence type="ECO:0000256" key="3">
    <source>
        <dbReference type="PROSITE-ProRule" id="PRU10141"/>
    </source>
</evidence>
<dbReference type="InterPro" id="IPR017441">
    <property type="entry name" value="Protein_kinase_ATP_BS"/>
</dbReference>
<dbReference type="GO" id="GO:0043121">
    <property type="term" value="F:neurotrophin binding"/>
    <property type="evidence" value="ECO:0007669"/>
    <property type="project" value="TreeGrafter"/>
</dbReference>
<dbReference type="Proteomes" id="UP000728032">
    <property type="component" value="Unassembled WGS sequence"/>
</dbReference>
<protein>
    <recommendedName>
        <fullName evidence="4">Protein kinase domain-containing protein</fullName>
    </recommendedName>
</protein>
<dbReference type="Pfam" id="PF07714">
    <property type="entry name" value="PK_Tyr_Ser-Thr"/>
    <property type="match status" value="1"/>
</dbReference>
<name>A0A7R9QUY2_9ACAR</name>
<keyword evidence="3" id="KW-0547">Nucleotide-binding</keyword>
<dbReference type="InterPro" id="IPR011009">
    <property type="entry name" value="Kinase-like_dom_sf"/>
</dbReference>
<dbReference type="GO" id="GO:0043235">
    <property type="term" value="C:receptor complex"/>
    <property type="evidence" value="ECO:0007669"/>
    <property type="project" value="TreeGrafter"/>
</dbReference>
<dbReference type="GO" id="GO:0007169">
    <property type="term" value="P:cell surface receptor protein tyrosine kinase signaling pathway"/>
    <property type="evidence" value="ECO:0007669"/>
    <property type="project" value="TreeGrafter"/>
</dbReference>
<dbReference type="PRINTS" id="PR00109">
    <property type="entry name" value="TYRKINASE"/>
</dbReference>
<dbReference type="GO" id="GO:0005524">
    <property type="term" value="F:ATP binding"/>
    <property type="evidence" value="ECO:0007669"/>
    <property type="project" value="UniProtKB-UniRule"/>
</dbReference>
<feature type="domain" description="Protein kinase" evidence="4">
    <location>
        <begin position="41"/>
        <end position="237"/>
    </location>
</feature>
<dbReference type="GO" id="GO:0010976">
    <property type="term" value="P:positive regulation of neuron projection development"/>
    <property type="evidence" value="ECO:0007669"/>
    <property type="project" value="TreeGrafter"/>
</dbReference>
<keyword evidence="6" id="KW-1185">Reference proteome</keyword>
<dbReference type="GO" id="GO:0030424">
    <property type="term" value="C:axon"/>
    <property type="evidence" value="ECO:0007669"/>
    <property type="project" value="TreeGrafter"/>
</dbReference>
<dbReference type="InterPro" id="IPR000719">
    <property type="entry name" value="Prot_kinase_dom"/>
</dbReference>
<dbReference type="InterPro" id="IPR050122">
    <property type="entry name" value="RTK"/>
</dbReference>
<organism evidence="5">
    <name type="scientific">Oppiella nova</name>
    <dbReference type="NCBI Taxonomy" id="334625"/>
    <lineage>
        <taxon>Eukaryota</taxon>
        <taxon>Metazoa</taxon>
        <taxon>Ecdysozoa</taxon>
        <taxon>Arthropoda</taxon>
        <taxon>Chelicerata</taxon>
        <taxon>Arachnida</taxon>
        <taxon>Acari</taxon>
        <taxon>Acariformes</taxon>
        <taxon>Sarcoptiformes</taxon>
        <taxon>Oribatida</taxon>
        <taxon>Brachypylina</taxon>
        <taxon>Oppioidea</taxon>
        <taxon>Oppiidae</taxon>
        <taxon>Oppiella</taxon>
    </lineage>
</organism>
<dbReference type="EMBL" id="CAJPVJ010014301">
    <property type="protein sequence ID" value="CAG2175282.1"/>
    <property type="molecule type" value="Genomic_DNA"/>
</dbReference>
<dbReference type="PANTHER" id="PTHR24416">
    <property type="entry name" value="TYROSINE-PROTEIN KINASE RECEPTOR"/>
    <property type="match status" value="1"/>
</dbReference>
<dbReference type="PANTHER" id="PTHR24416:SF619">
    <property type="entry name" value="TYROSINE-PROTEIN KINASE TRANSMEMBRANE RECEPTOR ROR-LIKE PROTEIN"/>
    <property type="match status" value="1"/>
</dbReference>
<dbReference type="InterPro" id="IPR001245">
    <property type="entry name" value="Ser-Thr/Tyr_kinase_cat_dom"/>
</dbReference>
<dbReference type="GO" id="GO:0005030">
    <property type="term" value="F:neurotrophin receptor activity"/>
    <property type="evidence" value="ECO:0007669"/>
    <property type="project" value="TreeGrafter"/>
</dbReference>
<evidence type="ECO:0000256" key="1">
    <source>
        <dbReference type="ARBA" id="ARBA00004167"/>
    </source>
</evidence>